<dbReference type="OrthoDB" id="2804062at2759"/>
<dbReference type="Pfam" id="PF18803">
    <property type="entry name" value="CxC2"/>
    <property type="match status" value="1"/>
</dbReference>
<organism evidence="3 4">
    <name type="scientific">Piloderma croceum (strain F 1598)</name>
    <dbReference type="NCBI Taxonomy" id="765440"/>
    <lineage>
        <taxon>Eukaryota</taxon>
        <taxon>Fungi</taxon>
        <taxon>Dikarya</taxon>
        <taxon>Basidiomycota</taxon>
        <taxon>Agaricomycotina</taxon>
        <taxon>Agaricomycetes</taxon>
        <taxon>Agaricomycetidae</taxon>
        <taxon>Atheliales</taxon>
        <taxon>Atheliaceae</taxon>
        <taxon>Piloderma</taxon>
    </lineage>
</organism>
<sequence>MAGPKSGRRSSSVHLVVSSPDDIPSSLAHVQKDVILQTPDDDIPLLLDVPDDKDDDEMNNLADAMEEEFFGKTARDPAVEEKQRPARPIQDWLPYCQSYVDEFLAHDGLGNFSEPPICTGCGINKAFFKCRDCFGGKLYCMECLLKRHHQLPLHCILQWNGAYFTDVSLQHLGLTVQMGHEGSPCPYPEHSINNFVAVDVSGIHTITLQFCGCVGAPHPRNQLLAASWFPASLDRPQTAFTFDVLDTFQLLNLQGKISAFDFYYSLNHKTDNTGVHGVQDRYHQFLTVIRIFRHIKMLKRAGRGHDPAGVDITQPGDCAVECPACPHPERNLPEGWEDAPECIRWLYILIITIDANFRMKLKEKGILNDPALGDGWAHWTRSQPYCAYVAKYGHQVEPNLCDSELKAVDHLQSKFSASCRATGIGGCLCGCRTLVRKNGLGDLQKGERYANMDFIVLSALVGTVMLALTVSYDICCQWLRNLAKRMPQFPTFMQIGADRLRSTKFVLPKFHIYNHGPKCVTNFSLNFLRWSAASDLEDPERWWSHINPVSMSTKEMGEGARNDTIDDHARGWNWRKITRFGHLFSSHLKKALVMQVKHKQAFIKFNATFPPAVVDRWEKMVAEWDCDKTKQNPYAEPVAGTTMTDVRLELANEEMWLVIGLDLEEQQRVLAWQASKKVTPLGAAELQDKCHALRRRIDAWRDIQRLYMPCTTQLYQTHLANISALSTAEEPETVPLFLPSSIPSSLWYTGCAFGLVDKERRLRLVQADDGLNELRRQLRISATLRDYKKVQVGGRSQKLNTRTWSLMSRFHDKTMRAAELYSAAYKALSLIYPNGEWTTRLRYLDHDKDL</sequence>
<evidence type="ECO:0000256" key="1">
    <source>
        <dbReference type="SAM" id="MobiDB-lite"/>
    </source>
</evidence>
<dbReference type="Proteomes" id="UP000054166">
    <property type="component" value="Unassembled WGS sequence"/>
</dbReference>
<dbReference type="PANTHER" id="PTHR33096:SF1">
    <property type="entry name" value="CXC1-LIKE CYSTEINE CLUSTER ASSOCIATED WITH KDZ TRANSPOSASES DOMAIN-CONTAINING PROTEIN"/>
    <property type="match status" value="1"/>
</dbReference>
<gene>
    <name evidence="3" type="ORF">PILCRDRAFT_15189</name>
</gene>
<evidence type="ECO:0000313" key="4">
    <source>
        <dbReference type="Proteomes" id="UP000054166"/>
    </source>
</evidence>
<evidence type="ECO:0000313" key="3">
    <source>
        <dbReference type="EMBL" id="KIM73537.1"/>
    </source>
</evidence>
<reference evidence="3 4" key="1">
    <citation type="submission" date="2014-04" db="EMBL/GenBank/DDBJ databases">
        <authorList>
            <consortium name="DOE Joint Genome Institute"/>
            <person name="Kuo A."/>
            <person name="Tarkka M."/>
            <person name="Buscot F."/>
            <person name="Kohler A."/>
            <person name="Nagy L.G."/>
            <person name="Floudas D."/>
            <person name="Copeland A."/>
            <person name="Barry K.W."/>
            <person name="Cichocki N."/>
            <person name="Veneault-Fourrey C."/>
            <person name="LaButti K."/>
            <person name="Lindquist E.A."/>
            <person name="Lipzen A."/>
            <person name="Lundell T."/>
            <person name="Morin E."/>
            <person name="Murat C."/>
            <person name="Sun H."/>
            <person name="Tunlid A."/>
            <person name="Henrissat B."/>
            <person name="Grigoriev I.V."/>
            <person name="Hibbett D.S."/>
            <person name="Martin F."/>
            <person name="Nordberg H.P."/>
            <person name="Cantor M.N."/>
            <person name="Hua S.X."/>
        </authorList>
    </citation>
    <scope>NUCLEOTIDE SEQUENCE [LARGE SCALE GENOMIC DNA]</scope>
    <source>
        <strain evidence="3 4">F 1598</strain>
    </source>
</reference>
<dbReference type="CDD" id="cd19757">
    <property type="entry name" value="Bbox1"/>
    <property type="match status" value="1"/>
</dbReference>
<dbReference type="InterPro" id="IPR040521">
    <property type="entry name" value="KDZ"/>
</dbReference>
<feature type="domain" description="CxC2-like cysteine cluster KDZ transposase-associated" evidence="2">
    <location>
        <begin position="169"/>
        <end position="274"/>
    </location>
</feature>
<accession>A0A0C3B8B6</accession>
<dbReference type="PANTHER" id="PTHR33096">
    <property type="entry name" value="CXC2 DOMAIN-CONTAINING PROTEIN"/>
    <property type="match status" value="1"/>
</dbReference>
<keyword evidence="4" id="KW-1185">Reference proteome</keyword>
<dbReference type="STRING" id="765440.A0A0C3B8B6"/>
<dbReference type="EMBL" id="KN833080">
    <property type="protein sequence ID" value="KIM73537.1"/>
    <property type="molecule type" value="Genomic_DNA"/>
</dbReference>
<evidence type="ECO:0000259" key="2">
    <source>
        <dbReference type="Pfam" id="PF18803"/>
    </source>
</evidence>
<feature type="compositionally biased region" description="Low complexity" evidence="1">
    <location>
        <begin position="10"/>
        <end position="19"/>
    </location>
</feature>
<protein>
    <recommendedName>
        <fullName evidence="2">CxC2-like cysteine cluster KDZ transposase-associated domain-containing protein</fullName>
    </recommendedName>
</protein>
<proteinExistence type="predicted"/>
<dbReference type="InParanoid" id="A0A0C3B8B6"/>
<reference evidence="4" key="2">
    <citation type="submission" date="2015-01" db="EMBL/GenBank/DDBJ databases">
        <title>Evolutionary Origins and Diversification of the Mycorrhizal Mutualists.</title>
        <authorList>
            <consortium name="DOE Joint Genome Institute"/>
            <consortium name="Mycorrhizal Genomics Consortium"/>
            <person name="Kohler A."/>
            <person name="Kuo A."/>
            <person name="Nagy L.G."/>
            <person name="Floudas D."/>
            <person name="Copeland A."/>
            <person name="Barry K.W."/>
            <person name="Cichocki N."/>
            <person name="Veneault-Fourrey C."/>
            <person name="LaButti K."/>
            <person name="Lindquist E.A."/>
            <person name="Lipzen A."/>
            <person name="Lundell T."/>
            <person name="Morin E."/>
            <person name="Murat C."/>
            <person name="Riley R."/>
            <person name="Ohm R."/>
            <person name="Sun H."/>
            <person name="Tunlid A."/>
            <person name="Henrissat B."/>
            <person name="Grigoriev I.V."/>
            <person name="Hibbett D.S."/>
            <person name="Martin F."/>
        </authorList>
    </citation>
    <scope>NUCLEOTIDE SEQUENCE [LARGE SCALE GENOMIC DNA]</scope>
    <source>
        <strain evidence="4">F 1598</strain>
    </source>
</reference>
<feature type="region of interest" description="Disordered" evidence="1">
    <location>
        <begin position="1"/>
        <end position="22"/>
    </location>
</feature>
<dbReference type="AlphaFoldDB" id="A0A0C3B8B6"/>
<name>A0A0C3B8B6_PILCF</name>
<dbReference type="HOGENOM" id="CLU_003703_13_0_1"/>
<dbReference type="Pfam" id="PF18758">
    <property type="entry name" value="KDZ"/>
    <property type="match status" value="1"/>
</dbReference>
<dbReference type="InterPro" id="IPR041457">
    <property type="entry name" value="CxC2_KDZ-assoc"/>
</dbReference>